<organism evidence="1 2">
    <name type="scientific">Oceanithermus desulfurans</name>
    <dbReference type="NCBI Taxonomy" id="227924"/>
    <lineage>
        <taxon>Bacteria</taxon>
        <taxon>Thermotogati</taxon>
        <taxon>Deinococcota</taxon>
        <taxon>Deinococci</taxon>
        <taxon>Thermales</taxon>
        <taxon>Thermaceae</taxon>
        <taxon>Oceanithermus</taxon>
    </lineage>
</organism>
<evidence type="ECO:0000313" key="1">
    <source>
        <dbReference type="EMBL" id="MBB6029104.1"/>
    </source>
</evidence>
<gene>
    <name evidence="1" type="ORF">HNQ05_000454</name>
</gene>
<name>A0ABR6NZC6_9DEIN</name>
<reference evidence="1 2" key="1">
    <citation type="submission" date="2020-08" db="EMBL/GenBank/DDBJ databases">
        <title>Genomic Encyclopedia of Type Strains, Phase IV (KMG-IV): sequencing the most valuable type-strain genomes for metagenomic binning, comparative biology and taxonomic classification.</title>
        <authorList>
            <person name="Goeker M."/>
        </authorList>
    </citation>
    <scope>NUCLEOTIDE SEQUENCE [LARGE SCALE GENOMIC DNA]</scope>
    <source>
        <strain evidence="1 2">DSM 15757</strain>
    </source>
</reference>
<comment type="caution">
    <text evidence="1">The sequence shown here is derived from an EMBL/GenBank/DDBJ whole genome shotgun (WGS) entry which is preliminary data.</text>
</comment>
<protein>
    <submittedName>
        <fullName evidence="1">Uncharacterized protein</fullName>
    </submittedName>
</protein>
<accession>A0ABR6NZC6</accession>
<dbReference type="EMBL" id="JACHEZ010000001">
    <property type="protein sequence ID" value="MBB6029104.1"/>
    <property type="molecule type" value="Genomic_DNA"/>
</dbReference>
<dbReference type="Proteomes" id="UP000587579">
    <property type="component" value="Unassembled WGS sequence"/>
</dbReference>
<proteinExistence type="predicted"/>
<dbReference type="RefSeq" id="WP_183677533.1">
    <property type="nucleotide sequence ID" value="NZ_JACHEZ010000001.1"/>
</dbReference>
<evidence type="ECO:0000313" key="2">
    <source>
        <dbReference type="Proteomes" id="UP000587579"/>
    </source>
</evidence>
<sequence length="264" mass="29226">MRWLKYSTCLRLGRYRSLMLLLLVFALWEQGSIGFLFGMAQNGECLHGNAVIPPSGGGVGLPGNEVFVSVAPGTVEEPIRIRIEKVTPEDAPGPITEGVTVIKGVRISLPDADYSQRPYPGLFKGRPLAVRFKAEGFVEEPNLFGDYYTAVCFWDDFEGRGTFGKLRWACSYGAESKIVELDGQRYYVYWLHVIPEAGATSTWCSTPRSFPGRTARRSGASLLGTMECPCARLIISPPSSLKKAWGRGSKLRKSHRIARVSRNE</sequence>
<keyword evidence="2" id="KW-1185">Reference proteome</keyword>